<accession>A0AAV1VXK5</accession>
<proteinExistence type="predicted"/>
<comment type="caution">
    <text evidence="1">The sequence shown here is derived from an EMBL/GenBank/DDBJ whole genome shotgun (WGS) entry which is preliminary data.</text>
</comment>
<gene>
    <name evidence="1" type="ORF">LLUT_LOCUS2813</name>
</gene>
<evidence type="ECO:0000313" key="1">
    <source>
        <dbReference type="EMBL" id="CAL0301753.1"/>
    </source>
</evidence>
<reference evidence="1 2" key="1">
    <citation type="submission" date="2024-03" db="EMBL/GenBank/DDBJ databases">
        <authorList>
            <person name="Martinez-Hernandez J."/>
        </authorList>
    </citation>
    <scope>NUCLEOTIDE SEQUENCE [LARGE SCALE GENOMIC DNA]</scope>
</reference>
<name>A0AAV1VXK5_LUPLU</name>
<organism evidence="1 2">
    <name type="scientific">Lupinus luteus</name>
    <name type="common">European yellow lupine</name>
    <dbReference type="NCBI Taxonomy" id="3873"/>
    <lineage>
        <taxon>Eukaryota</taxon>
        <taxon>Viridiplantae</taxon>
        <taxon>Streptophyta</taxon>
        <taxon>Embryophyta</taxon>
        <taxon>Tracheophyta</taxon>
        <taxon>Spermatophyta</taxon>
        <taxon>Magnoliopsida</taxon>
        <taxon>eudicotyledons</taxon>
        <taxon>Gunneridae</taxon>
        <taxon>Pentapetalae</taxon>
        <taxon>rosids</taxon>
        <taxon>fabids</taxon>
        <taxon>Fabales</taxon>
        <taxon>Fabaceae</taxon>
        <taxon>Papilionoideae</taxon>
        <taxon>50 kb inversion clade</taxon>
        <taxon>genistoids sensu lato</taxon>
        <taxon>core genistoids</taxon>
        <taxon>Genisteae</taxon>
        <taxon>Lupinus</taxon>
    </lineage>
</organism>
<dbReference type="Proteomes" id="UP001497480">
    <property type="component" value="Unassembled WGS sequence"/>
</dbReference>
<protein>
    <submittedName>
        <fullName evidence="1">Uncharacterized protein</fullName>
    </submittedName>
</protein>
<keyword evidence="2" id="KW-1185">Reference proteome</keyword>
<sequence length="128" mass="14054">MINGYLDNPWNLPHGSENVLCTYEEKIHALHTGEGDIHNETYVRTSLCLPGLVVSQSGPTYRYCMTHVMQLWSIFILSNVWPASHISDLPLTKAKLISSIWDGDSVDIAAIISDALADSIARGASSLI</sequence>
<dbReference type="EMBL" id="CAXHTB010000002">
    <property type="protein sequence ID" value="CAL0301753.1"/>
    <property type="molecule type" value="Genomic_DNA"/>
</dbReference>
<dbReference type="AlphaFoldDB" id="A0AAV1VXK5"/>
<evidence type="ECO:0000313" key="2">
    <source>
        <dbReference type="Proteomes" id="UP001497480"/>
    </source>
</evidence>